<gene>
    <name evidence="1" type="ORF">WJM97_11915</name>
</gene>
<protein>
    <submittedName>
        <fullName evidence="1">Uncharacterized protein</fullName>
    </submittedName>
</protein>
<sequence length="130" mass="14556">MRKSALATMMIVISTIVINTVTITKVYSQTKSVQGATNKGSPATNLVTEAASINNKWNYVKEDSETKNTSFTIRDPECKKINPLDYLDNPEKFFKPCVSTKDLDPKNYEPIEYLKVPRLDSGLSVTVTNF</sequence>
<dbReference type="EMBL" id="CP150886">
    <property type="protein sequence ID" value="WZB86118.1"/>
    <property type="molecule type" value="Genomic_DNA"/>
</dbReference>
<dbReference type="Proteomes" id="UP001483337">
    <property type="component" value="Chromosome"/>
</dbReference>
<evidence type="ECO:0000313" key="1">
    <source>
        <dbReference type="EMBL" id="WZB86118.1"/>
    </source>
</evidence>
<name>A0ABZ2UL64_9CYAN</name>
<dbReference type="RefSeq" id="WP_353929034.1">
    <property type="nucleotide sequence ID" value="NZ_CP150886.1"/>
</dbReference>
<reference evidence="1 2" key="1">
    <citation type="submission" date="2024-04" db="EMBL/GenBank/DDBJ databases">
        <title>Okeanomitos corallinicola gen. &amp; sp. nov. (Nostocales, Cyanobacteria), a new toxic marine heterocyst-forming cyanobacterium from a coral reef.</title>
        <authorList>
            <person name="Li H."/>
            <person name="Li R."/>
            <person name="Kang J."/>
            <person name="Hii K.S."/>
            <person name="Mohamed H.F."/>
            <person name="Xu X."/>
            <person name="Luo Z."/>
        </authorList>
    </citation>
    <scope>NUCLEOTIDE SEQUENCE [LARGE SCALE GENOMIC DNA]</scope>
    <source>
        <strain evidence="1 2">TIOX110</strain>
    </source>
</reference>
<accession>A0ABZ2UL64</accession>
<proteinExistence type="predicted"/>
<evidence type="ECO:0000313" key="2">
    <source>
        <dbReference type="Proteomes" id="UP001483337"/>
    </source>
</evidence>
<keyword evidence="2" id="KW-1185">Reference proteome</keyword>
<organism evidence="1 2">
    <name type="scientific">Okeanomitos corallinicola TIOX110</name>
    <dbReference type="NCBI Taxonomy" id="3133117"/>
    <lineage>
        <taxon>Bacteria</taxon>
        <taxon>Bacillati</taxon>
        <taxon>Cyanobacteriota</taxon>
        <taxon>Cyanophyceae</taxon>
        <taxon>Nostocales</taxon>
        <taxon>Aphanizomenonaceae</taxon>
        <taxon>Okeanomitos</taxon>
    </lineage>
</organism>